<evidence type="ECO:0000259" key="2">
    <source>
        <dbReference type="Pfam" id="PF02698"/>
    </source>
</evidence>
<gene>
    <name evidence="3" type="ORF">HHL09_01840</name>
</gene>
<evidence type="ECO:0000256" key="1">
    <source>
        <dbReference type="SAM" id="SignalP"/>
    </source>
</evidence>
<sequence>MLALCLAGVSFIAWANFAAVHASRGKLYDDVAKIPACKVGLVFGTTDRFQDRENLYFRYRIDAAEKLWRAGKIQVILVSGDNSDKYYNEPVKMKRALIERGIPENRIACDYAGLRTLDSVVRGKEIFGLNEVTFITQRFHNERAIYLAEANGMKVNGFNAQDVATRGGLKTRVREVGARVKMWLDVNVLGTRPRHLGGKETLPE</sequence>
<dbReference type="InterPro" id="IPR003848">
    <property type="entry name" value="DUF218"/>
</dbReference>
<dbReference type="PANTHER" id="PTHR30336:SF6">
    <property type="entry name" value="INTEGRAL MEMBRANE PROTEIN"/>
    <property type="match status" value="1"/>
</dbReference>
<keyword evidence="1" id="KW-0732">Signal</keyword>
<name>A0A858RRJ3_9BACT</name>
<dbReference type="InterPro" id="IPR051599">
    <property type="entry name" value="Cell_Envelope_Assoc"/>
</dbReference>
<dbReference type="Pfam" id="PF02698">
    <property type="entry name" value="DUF218"/>
    <property type="match status" value="1"/>
</dbReference>
<keyword evidence="4" id="KW-1185">Reference proteome</keyword>
<feature type="signal peptide" evidence="1">
    <location>
        <begin position="1"/>
        <end position="15"/>
    </location>
</feature>
<evidence type="ECO:0000313" key="4">
    <source>
        <dbReference type="Proteomes" id="UP000501812"/>
    </source>
</evidence>
<dbReference type="CDD" id="cd06259">
    <property type="entry name" value="YdcF-like"/>
    <property type="match status" value="1"/>
</dbReference>
<feature type="chain" id="PRO_5032855583" evidence="1">
    <location>
        <begin position="16"/>
        <end position="204"/>
    </location>
</feature>
<dbReference type="EMBL" id="CP051774">
    <property type="protein sequence ID" value="QJE99164.1"/>
    <property type="molecule type" value="Genomic_DNA"/>
</dbReference>
<feature type="domain" description="DUF218" evidence="2">
    <location>
        <begin position="55"/>
        <end position="156"/>
    </location>
</feature>
<accession>A0A858RRJ3</accession>
<proteinExistence type="predicted"/>
<dbReference type="Proteomes" id="UP000501812">
    <property type="component" value="Chromosome"/>
</dbReference>
<reference evidence="3 4" key="1">
    <citation type="submission" date="2020-04" db="EMBL/GenBank/DDBJ databases">
        <title>Luteolibacter sp. G-1-1-1 isolated from soil.</title>
        <authorList>
            <person name="Dahal R.H."/>
        </authorList>
    </citation>
    <scope>NUCLEOTIDE SEQUENCE [LARGE SCALE GENOMIC DNA]</scope>
    <source>
        <strain evidence="3 4">G-1-1-1</strain>
    </source>
</reference>
<dbReference type="GO" id="GO:0005886">
    <property type="term" value="C:plasma membrane"/>
    <property type="evidence" value="ECO:0007669"/>
    <property type="project" value="TreeGrafter"/>
</dbReference>
<organism evidence="3 4">
    <name type="scientific">Luteolibacter luteus</name>
    <dbReference type="NCBI Taxonomy" id="2728835"/>
    <lineage>
        <taxon>Bacteria</taxon>
        <taxon>Pseudomonadati</taxon>
        <taxon>Verrucomicrobiota</taxon>
        <taxon>Verrucomicrobiia</taxon>
        <taxon>Verrucomicrobiales</taxon>
        <taxon>Verrucomicrobiaceae</taxon>
        <taxon>Luteolibacter</taxon>
    </lineage>
</organism>
<dbReference type="PANTHER" id="PTHR30336">
    <property type="entry name" value="INNER MEMBRANE PROTEIN, PROBABLE PERMEASE"/>
    <property type="match status" value="1"/>
</dbReference>
<dbReference type="KEGG" id="luo:HHL09_01840"/>
<dbReference type="AlphaFoldDB" id="A0A858RRJ3"/>
<evidence type="ECO:0000313" key="3">
    <source>
        <dbReference type="EMBL" id="QJE99164.1"/>
    </source>
</evidence>
<protein>
    <submittedName>
        <fullName evidence="3">DUF218 domain-containing protein</fullName>
    </submittedName>
</protein>